<dbReference type="AlphaFoldDB" id="F4REG9"/>
<dbReference type="EMBL" id="GL883098">
    <property type="protein sequence ID" value="EGG09089.1"/>
    <property type="molecule type" value="Genomic_DNA"/>
</dbReference>
<evidence type="ECO:0000313" key="2">
    <source>
        <dbReference type="Proteomes" id="UP000001072"/>
    </source>
</evidence>
<organism evidence="2">
    <name type="scientific">Melampsora larici-populina (strain 98AG31 / pathotype 3-4-7)</name>
    <name type="common">Poplar leaf rust fungus</name>
    <dbReference type="NCBI Taxonomy" id="747676"/>
    <lineage>
        <taxon>Eukaryota</taxon>
        <taxon>Fungi</taxon>
        <taxon>Dikarya</taxon>
        <taxon>Basidiomycota</taxon>
        <taxon>Pucciniomycotina</taxon>
        <taxon>Pucciniomycetes</taxon>
        <taxon>Pucciniales</taxon>
        <taxon>Melampsoraceae</taxon>
        <taxon>Melampsora</taxon>
    </lineage>
</organism>
<evidence type="ECO:0000313" key="1">
    <source>
        <dbReference type="EMBL" id="EGG09089.1"/>
    </source>
</evidence>
<name>F4REG9_MELLP</name>
<gene>
    <name evidence="1" type="ORF">MELLADRAFT_104373</name>
</gene>
<dbReference type="RefSeq" id="XP_007407449.1">
    <property type="nucleotide sequence ID" value="XM_007407387.1"/>
</dbReference>
<dbReference type="OrthoDB" id="2518954at2759"/>
<dbReference type="VEuPathDB" id="FungiDB:MELLADRAFT_104373"/>
<proteinExistence type="predicted"/>
<reference evidence="2" key="1">
    <citation type="journal article" date="2011" name="Proc. Natl. Acad. Sci. U.S.A.">
        <title>Obligate biotrophy features unraveled by the genomic analysis of rust fungi.</title>
        <authorList>
            <person name="Duplessis S."/>
            <person name="Cuomo C.A."/>
            <person name="Lin Y.-C."/>
            <person name="Aerts A."/>
            <person name="Tisserant E."/>
            <person name="Veneault-Fourrey C."/>
            <person name="Joly D.L."/>
            <person name="Hacquard S."/>
            <person name="Amselem J."/>
            <person name="Cantarel B.L."/>
            <person name="Chiu R."/>
            <person name="Coutinho P.M."/>
            <person name="Feau N."/>
            <person name="Field M."/>
            <person name="Frey P."/>
            <person name="Gelhaye E."/>
            <person name="Goldberg J."/>
            <person name="Grabherr M.G."/>
            <person name="Kodira C.D."/>
            <person name="Kohler A."/>
            <person name="Kuees U."/>
            <person name="Lindquist E.A."/>
            <person name="Lucas S.M."/>
            <person name="Mago R."/>
            <person name="Mauceli E."/>
            <person name="Morin E."/>
            <person name="Murat C."/>
            <person name="Pangilinan J.L."/>
            <person name="Park R."/>
            <person name="Pearson M."/>
            <person name="Quesneville H."/>
            <person name="Rouhier N."/>
            <person name="Sakthikumar S."/>
            <person name="Salamov A.A."/>
            <person name="Schmutz J."/>
            <person name="Selles B."/>
            <person name="Shapiro H."/>
            <person name="Tanguay P."/>
            <person name="Tuskan G.A."/>
            <person name="Henrissat B."/>
            <person name="Van de Peer Y."/>
            <person name="Rouze P."/>
            <person name="Ellis J.G."/>
            <person name="Dodds P.N."/>
            <person name="Schein J.E."/>
            <person name="Zhong S."/>
            <person name="Hamelin R.C."/>
            <person name="Grigoriev I.V."/>
            <person name="Szabo L.J."/>
            <person name="Martin F."/>
        </authorList>
    </citation>
    <scope>NUCLEOTIDE SEQUENCE [LARGE SCALE GENOMIC DNA]</scope>
    <source>
        <strain evidence="2">98AG31 / pathotype 3-4-7</strain>
    </source>
</reference>
<dbReference type="GeneID" id="18922234"/>
<dbReference type="KEGG" id="mlr:MELLADRAFT_104373"/>
<sequence length="199" mass="22605">MSLSDPGYVLEIQREKDAKMPACRCSNCDPQGAARIIRLLPQTKSADLNALISSFPSEAEPEDESLLNIPRSSRKRKFSSNIPLVCKWNDPIRLDVSIIDLTVSILANYKILFKKTYPTDPPYLPKTLFNLEDAWQISKNYISVSNGDFLREILGGQTIPGLFESITTSINSWLQSDSYKQHQDNLEDIYPDFNRSRDT</sequence>
<dbReference type="HOGENOM" id="CLU_076659_0_0_1"/>
<dbReference type="Proteomes" id="UP000001072">
    <property type="component" value="Unassembled WGS sequence"/>
</dbReference>
<keyword evidence="2" id="KW-1185">Reference proteome</keyword>
<dbReference type="InParanoid" id="F4REG9"/>
<protein>
    <submittedName>
        <fullName evidence="1">Uncharacterized protein</fullName>
    </submittedName>
</protein>
<accession>F4REG9</accession>